<dbReference type="Gene3D" id="3.90.260.10">
    <property type="entry name" value="Transglutaminase-like"/>
    <property type="match status" value="1"/>
</dbReference>
<keyword evidence="11" id="KW-0964">Secreted</keyword>
<evidence type="ECO:0000256" key="37">
    <source>
        <dbReference type="ARBA" id="ARBA00047868"/>
    </source>
</evidence>
<evidence type="ECO:0000256" key="4">
    <source>
        <dbReference type="ARBA" id="ARBA00004286"/>
    </source>
</evidence>
<evidence type="ECO:0000256" key="24">
    <source>
        <dbReference type="ARBA" id="ARBA00024222"/>
    </source>
</evidence>
<comment type="catalytic activity">
    <reaction evidence="39">
        <text>L-glutaminyl-[protein] + (R)-noradrenaline = 5-(R)-noradrenalinyl-L-glutamyl-[protein] + NH4(+)</text>
        <dbReference type="Rhea" id="RHEA:66560"/>
        <dbReference type="Rhea" id="RHEA-COMP:10207"/>
        <dbReference type="Rhea" id="RHEA-COMP:17054"/>
        <dbReference type="ChEBI" id="CHEBI:28938"/>
        <dbReference type="ChEBI" id="CHEBI:30011"/>
        <dbReference type="ChEBI" id="CHEBI:72587"/>
        <dbReference type="ChEBI" id="CHEBI:167178"/>
    </reaction>
    <physiologicalReaction direction="left-to-right" evidence="39">
        <dbReference type="Rhea" id="RHEA:66561"/>
    </physiologicalReaction>
</comment>
<dbReference type="FunFam" id="2.60.40.10:FF:000090">
    <property type="entry name" value="Protein-glutamine gamma-glutamyltransferase 2"/>
    <property type="match status" value="1"/>
</dbReference>
<protein>
    <recommendedName>
        <fullName evidence="28">Protein-glutamine gamma-glutamyltransferase 2</fullName>
        <ecNumber evidence="24">2.3.2.13</ecNumber>
        <ecNumber evidence="27">3.5.1.44</ecNumber>
    </recommendedName>
    <alternativeName>
        <fullName evidence="31">Isopeptidase TGM2</fullName>
    </alternativeName>
    <alternativeName>
        <fullName evidence="33">Protein-glutamine deamidase TGM2</fullName>
    </alternativeName>
    <alternativeName>
        <fullName evidence="32">Protein-glutamine dopaminyltransferase TGM2</fullName>
    </alternativeName>
    <alternativeName>
        <fullName evidence="35">Protein-glutamine histaminyltransferase TGM2</fullName>
    </alternativeName>
    <alternativeName>
        <fullName evidence="36">Protein-glutamine noradrenalinyltransferase TGM2</fullName>
    </alternativeName>
    <alternativeName>
        <fullName evidence="34">Protein-glutamine serotonyltransferase TGM2</fullName>
    </alternativeName>
    <alternativeName>
        <fullName evidence="30">Tissue transglutaminase</fullName>
    </alternativeName>
    <alternativeName>
        <fullName evidence="29">Transglutaminase-2</fullName>
    </alternativeName>
</protein>
<keyword evidence="16" id="KW-0547">Nucleotide-binding</keyword>
<sequence>MPNFYSVSGDLNVSKVDFHYEDNNKEHHTNEISVQRLIVRRGQSFKLSFDVGRPFRPNNDFFEMIAETGPDASESMGTKSVFGLTKSSGSGKGKPWSMEVQRNTDTTVTLSVLCPADASVGQYSLSVRAGSSASRPVVMGKLLVLFNPWCKEDWVYLPQETERQEYVMNENGRLYQGSAGYIGSQAWDFGQFEDDIVDICLKLLDVNPKCLRNAREDFSARCNPIYVSRVVSAMVNVNDDRGVVMGRWDGSYDDGVSPSHWDGSVEILRKWFDSNCRPVKYGQCWVFAGVMCTVLRCLGIPCRPISNFQSAHDTNANLTIDEYFSESGANLKNSPDSIWNYHVWVEAWMKRPDLSATVDYNGWQVVDPTPQERSEGTYCCGPAPVKAILEGHTNIKYDVPFVFAEVNADIVNWMVMSDGSKKKMSTDKVSVGQNMSTKAVGRDVRVDITSNYKYPEGSKRERDVFNEAVGRLGGHIPDVGTGTGPRKITVKIEEVSKPALGLDINLKTVLQNNSSESQTLSVHLNAQAMRYTGVVAADIWNDVKEIELLPGKAQSLPITIPFSSYGEKLLDKNSIKVSVIATNKRDSNETYLAQKDIVLQNPPLKIVASGTAQLFREVAAEVIFENPLPSVLRNCSITVSGSGLLLRPVVSRFELGPDQRVRVRLSLFPYRQGPKKLVATFDSSMLRDIKASCDVNVISSYSSY</sequence>
<keyword evidence="18 42" id="KW-0106">Calcium</keyword>
<dbReference type="PIRSF" id="PIRSF000459">
    <property type="entry name" value="TGM_EBP42"/>
    <property type="match status" value="1"/>
</dbReference>
<evidence type="ECO:0000313" key="44">
    <source>
        <dbReference type="Proteomes" id="UP000504632"/>
    </source>
</evidence>
<dbReference type="SUPFAM" id="SSF54001">
    <property type="entry name" value="Cysteine proteinases"/>
    <property type="match status" value="1"/>
</dbReference>
<evidence type="ECO:0000256" key="39">
    <source>
        <dbReference type="ARBA" id="ARBA00048230"/>
    </source>
</evidence>
<evidence type="ECO:0000256" key="40">
    <source>
        <dbReference type="ARBA" id="ARBA00048365"/>
    </source>
</evidence>
<evidence type="ECO:0000256" key="31">
    <source>
        <dbReference type="ARBA" id="ARBA00042099"/>
    </source>
</evidence>
<dbReference type="InterPro" id="IPR002931">
    <property type="entry name" value="Transglutaminase-like"/>
</dbReference>
<keyword evidence="15 42" id="KW-0479">Metal-binding</keyword>
<evidence type="ECO:0000256" key="30">
    <source>
        <dbReference type="ARBA" id="ARBA00041677"/>
    </source>
</evidence>
<keyword evidence="14" id="KW-0808">Transferase</keyword>
<keyword evidence="44" id="KW-1185">Reference proteome</keyword>
<dbReference type="InterPro" id="IPR001102">
    <property type="entry name" value="Transglutaminase_N"/>
</dbReference>
<evidence type="ECO:0000256" key="26">
    <source>
        <dbReference type="ARBA" id="ARBA00036876"/>
    </source>
</evidence>
<evidence type="ECO:0000256" key="25">
    <source>
        <dbReference type="ARBA" id="ARBA00036377"/>
    </source>
</evidence>
<dbReference type="OrthoDB" id="437511at2759"/>
<keyword evidence="19" id="KW-0496">Mitochondrion</keyword>
<evidence type="ECO:0000256" key="19">
    <source>
        <dbReference type="ARBA" id="ARBA00023128"/>
    </source>
</evidence>
<evidence type="ECO:0000256" key="41">
    <source>
        <dbReference type="PIRSR" id="PIRSR000459-1"/>
    </source>
</evidence>
<dbReference type="GO" id="GO:0005694">
    <property type="term" value="C:chromosome"/>
    <property type="evidence" value="ECO:0007669"/>
    <property type="project" value="UniProtKB-SubCell"/>
</dbReference>
<dbReference type="FunFam" id="2.60.40.10:FF:000171">
    <property type="entry name" value="protein-glutamine gamma-glutamyltransferase 6"/>
    <property type="match status" value="1"/>
</dbReference>
<dbReference type="RefSeq" id="XP_030634771.1">
    <property type="nucleotide sequence ID" value="XM_030778911.1"/>
</dbReference>
<keyword evidence="8" id="KW-0158">Chromosome</keyword>
<evidence type="ECO:0000256" key="8">
    <source>
        <dbReference type="ARBA" id="ARBA00022454"/>
    </source>
</evidence>
<evidence type="ECO:0000256" key="9">
    <source>
        <dbReference type="ARBA" id="ARBA00022475"/>
    </source>
</evidence>
<feature type="domain" description="Transglutaminase-like" evidence="43">
    <location>
        <begin position="276"/>
        <end position="370"/>
    </location>
</feature>
<feature type="binding site" evidence="42">
    <location>
        <position position="456"/>
    </location>
    <ligand>
        <name>Ca(2+)</name>
        <dbReference type="ChEBI" id="CHEBI:29108"/>
    </ligand>
</feature>
<dbReference type="InterPro" id="IPR013783">
    <property type="entry name" value="Ig-like_fold"/>
</dbReference>
<keyword evidence="23" id="KW-0012">Acyltransferase</keyword>
<keyword evidence="17" id="KW-0378">Hydrolase</keyword>
<evidence type="ECO:0000256" key="38">
    <source>
        <dbReference type="ARBA" id="ARBA00047876"/>
    </source>
</evidence>
<evidence type="ECO:0000256" key="28">
    <source>
        <dbReference type="ARBA" id="ARBA00040561"/>
    </source>
</evidence>
<evidence type="ECO:0000256" key="1">
    <source>
        <dbReference type="ARBA" id="ARBA00004123"/>
    </source>
</evidence>
<dbReference type="InterPro" id="IPR050779">
    <property type="entry name" value="Transglutaminase"/>
</dbReference>
<dbReference type="SUPFAM" id="SSF81296">
    <property type="entry name" value="E set domains"/>
    <property type="match status" value="1"/>
</dbReference>
<evidence type="ECO:0000256" key="7">
    <source>
        <dbReference type="ARBA" id="ARBA00005968"/>
    </source>
</evidence>
<comment type="catalytic activity">
    <reaction evidence="26">
        <text>L-glutaminyl-[protein] + L-lysyl-[protein] = [protein]-L-lysyl-N(6)-5-L-glutamyl-[protein] + NH4(+)</text>
        <dbReference type="Rhea" id="RHEA:54816"/>
        <dbReference type="Rhea" id="RHEA-COMP:9752"/>
        <dbReference type="Rhea" id="RHEA-COMP:10207"/>
        <dbReference type="Rhea" id="RHEA-COMP:14005"/>
        <dbReference type="ChEBI" id="CHEBI:28938"/>
        <dbReference type="ChEBI" id="CHEBI:29969"/>
        <dbReference type="ChEBI" id="CHEBI:30011"/>
        <dbReference type="ChEBI" id="CHEBI:138370"/>
        <dbReference type="EC" id="2.3.2.13"/>
    </reaction>
    <physiologicalReaction direction="left-to-right" evidence="26">
        <dbReference type="Rhea" id="RHEA:54817"/>
    </physiologicalReaction>
</comment>
<evidence type="ECO:0000256" key="33">
    <source>
        <dbReference type="ARBA" id="ARBA00042239"/>
    </source>
</evidence>
<dbReference type="InterPro" id="IPR008958">
    <property type="entry name" value="Transglutaminase_C"/>
</dbReference>
<evidence type="ECO:0000313" key="45">
    <source>
        <dbReference type="RefSeq" id="XP_030634771.1"/>
    </source>
</evidence>
<evidence type="ECO:0000256" key="21">
    <source>
        <dbReference type="ARBA" id="ARBA00023136"/>
    </source>
</evidence>
<keyword evidence="12" id="KW-0272">Extracellular matrix</keyword>
<evidence type="ECO:0000256" key="18">
    <source>
        <dbReference type="ARBA" id="ARBA00022837"/>
    </source>
</evidence>
<evidence type="ECO:0000256" key="14">
    <source>
        <dbReference type="ARBA" id="ARBA00022679"/>
    </source>
</evidence>
<comment type="subcellular location">
    <subcellularLocation>
        <location evidence="3">Cell membrane</location>
    </subcellularLocation>
    <subcellularLocation>
        <location evidence="4">Chromosome</location>
    </subcellularLocation>
    <subcellularLocation>
        <location evidence="6">Cytoplasm</location>
        <location evidence="6">Cytosol</location>
    </subcellularLocation>
    <subcellularLocation>
        <location evidence="2">Mitochondrion</location>
    </subcellularLocation>
    <subcellularLocation>
        <location evidence="1">Nucleus</location>
    </subcellularLocation>
    <subcellularLocation>
        <location evidence="5">Secreted</location>
        <location evidence="5">Extracellular space</location>
        <location evidence="5">Extracellular matrix</location>
    </subcellularLocation>
</comment>
<dbReference type="GO" id="GO:0006508">
    <property type="term" value="P:proteolysis"/>
    <property type="evidence" value="ECO:0007669"/>
    <property type="project" value="UniProtKB-KW"/>
</dbReference>
<dbReference type="GeneID" id="115815941"/>
<keyword evidence="22" id="KW-0539">Nucleus</keyword>
<dbReference type="GO" id="GO:0005829">
    <property type="term" value="C:cytosol"/>
    <property type="evidence" value="ECO:0007669"/>
    <property type="project" value="UniProtKB-SubCell"/>
</dbReference>
<evidence type="ECO:0000256" key="12">
    <source>
        <dbReference type="ARBA" id="ARBA00022530"/>
    </source>
</evidence>
<feature type="active site" evidence="41">
    <location>
        <position position="367"/>
    </location>
</feature>
<evidence type="ECO:0000259" key="43">
    <source>
        <dbReference type="SMART" id="SM00460"/>
    </source>
</evidence>
<keyword evidence="9" id="KW-1003">Cell membrane</keyword>
<name>A0A6J2VU95_CHACN</name>
<dbReference type="GO" id="GO:0008233">
    <property type="term" value="F:peptidase activity"/>
    <property type="evidence" value="ECO:0007669"/>
    <property type="project" value="UniProtKB-KW"/>
</dbReference>
<dbReference type="Proteomes" id="UP000504632">
    <property type="component" value="Chromosome 7"/>
</dbReference>
<evidence type="ECO:0000256" key="36">
    <source>
        <dbReference type="ARBA" id="ARBA00043138"/>
    </source>
</evidence>
<keyword evidence="21" id="KW-0472">Membrane</keyword>
<evidence type="ECO:0000256" key="13">
    <source>
        <dbReference type="ARBA" id="ARBA00022670"/>
    </source>
</evidence>
<accession>A0A6J2VU95</accession>
<keyword evidence="10" id="KW-0963">Cytoplasm</keyword>
<dbReference type="InterPro" id="IPR013808">
    <property type="entry name" value="Transglutaminase_AS"/>
</dbReference>
<comment type="cofactor">
    <cofactor evidence="42">
        <name>Ca(2+)</name>
        <dbReference type="ChEBI" id="CHEBI:29108"/>
    </cofactor>
    <text evidence="42">Binds 1 Ca(2+) ion per subunit.</text>
</comment>
<dbReference type="Gene3D" id="2.60.40.10">
    <property type="entry name" value="Immunoglobulins"/>
    <property type="match status" value="3"/>
</dbReference>
<evidence type="ECO:0000256" key="5">
    <source>
        <dbReference type="ARBA" id="ARBA00004498"/>
    </source>
</evidence>
<evidence type="ECO:0000256" key="42">
    <source>
        <dbReference type="PIRSR" id="PIRSR000459-2"/>
    </source>
</evidence>
<dbReference type="GO" id="GO:0005739">
    <property type="term" value="C:mitochondrion"/>
    <property type="evidence" value="ECO:0007669"/>
    <property type="project" value="UniProtKB-SubCell"/>
</dbReference>
<dbReference type="GO" id="GO:0046872">
    <property type="term" value="F:metal ion binding"/>
    <property type="evidence" value="ECO:0007669"/>
    <property type="project" value="UniProtKB-KW"/>
</dbReference>
<evidence type="ECO:0000256" key="35">
    <source>
        <dbReference type="ARBA" id="ARBA00043104"/>
    </source>
</evidence>
<feature type="binding site" evidence="42">
    <location>
        <position position="407"/>
    </location>
    <ligand>
        <name>Ca(2+)</name>
        <dbReference type="ChEBI" id="CHEBI:29108"/>
    </ligand>
</feature>
<evidence type="ECO:0000256" key="22">
    <source>
        <dbReference type="ARBA" id="ARBA00023242"/>
    </source>
</evidence>
<keyword evidence="13" id="KW-0645">Protease</keyword>
<evidence type="ECO:0000256" key="11">
    <source>
        <dbReference type="ARBA" id="ARBA00022525"/>
    </source>
</evidence>
<evidence type="ECO:0000256" key="20">
    <source>
        <dbReference type="ARBA" id="ARBA00023134"/>
    </source>
</evidence>
<comment type="catalytic activity">
    <reaction evidence="37">
        <text>L-glutaminyl-[protein] + H2O = L-glutamyl-[protein] + NH4(+)</text>
        <dbReference type="Rhea" id="RHEA:16441"/>
        <dbReference type="Rhea" id="RHEA-COMP:10207"/>
        <dbReference type="Rhea" id="RHEA-COMP:10208"/>
        <dbReference type="ChEBI" id="CHEBI:15377"/>
        <dbReference type="ChEBI" id="CHEBI:28938"/>
        <dbReference type="ChEBI" id="CHEBI:29973"/>
        <dbReference type="ChEBI" id="CHEBI:30011"/>
        <dbReference type="EC" id="3.5.1.44"/>
    </reaction>
    <physiologicalReaction direction="left-to-right" evidence="37">
        <dbReference type="Rhea" id="RHEA:16442"/>
    </physiologicalReaction>
</comment>
<evidence type="ECO:0000256" key="27">
    <source>
        <dbReference type="ARBA" id="ARBA00039019"/>
    </source>
</evidence>
<evidence type="ECO:0000256" key="15">
    <source>
        <dbReference type="ARBA" id="ARBA00022723"/>
    </source>
</evidence>
<dbReference type="PANTHER" id="PTHR11590">
    <property type="entry name" value="PROTEIN-GLUTAMINE GAMMA-GLUTAMYLTRANSFERASE"/>
    <property type="match status" value="1"/>
</dbReference>
<dbReference type="GO" id="GO:0007399">
    <property type="term" value="P:nervous system development"/>
    <property type="evidence" value="ECO:0007669"/>
    <property type="project" value="UniProtKB-ARBA"/>
</dbReference>
<comment type="catalytic activity">
    <reaction evidence="25">
        <text>L-glutaminyl-[protein] + serotonin = 5-serotonyl-L-glutamyl-[protein] + NH4(+)</text>
        <dbReference type="Rhea" id="RHEA:66552"/>
        <dbReference type="Rhea" id="RHEA-COMP:10207"/>
        <dbReference type="Rhea" id="RHEA-COMP:17052"/>
        <dbReference type="ChEBI" id="CHEBI:28938"/>
        <dbReference type="ChEBI" id="CHEBI:30011"/>
        <dbReference type="ChEBI" id="CHEBI:167174"/>
        <dbReference type="ChEBI" id="CHEBI:350546"/>
    </reaction>
    <physiologicalReaction direction="left-to-right" evidence="25">
        <dbReference type="Rhea" id="RHEA:66553"/>
    </physiologicalReaction>
</comment>
<dbReference type="InParanoid" id="A0A6J2VU95"/>
<gene>
    <name evidence="45" type="primary">LOC115815941</name>
</gene>
<evidence type="ECO:0000256" key="3">
    <source>
        <dbReference type="ARBA" id="ARBA00004236"/>
    </source>
</evidence>
<dbReference type="Pfam" id="PF01841">
    <property type="entry name" value="Transglut_core"/>
    <property type="match status" value="1"/>
</dbReference>
<dbReference type="GO" id="GO:0003810">
    <property type="term" value="F:protein-glutamine gamma-glutamyltransferase activity"/>
    <property type="evidence" value="ECO:0007669"/>
    <property type="project" value="UniProtKB-EC"/>
</dbReference>
<feature type="binding site" evidence="42">
    <location>
        <position position="409"/>
    </location>
    <ligand>
        <name>Ca(2+)</name>
        <dbReference type="ChEBI" id="CHEBI:29108"/>
    </ligand>
</feature>
<evidence type="ECO:0000256" key="17">
    <source>
        <dbReference type="ARBA" id="ARBA00022801"/>
    </source>
</evidence>
<evidence type="ECO:0000256" key="34">
    <source>
        <dbReference type="ARBA" id="ARBA00042912"/>
    </source>
</evidence>
<feature type="active site" evidence="41">
    <location>
        <position position="342"/>
    </location>
</feature>
<dbReference type="Pfam" id="PF00868">
    <property type="entry name" value="Transglut_N"/>
    <property type="match status" value="1"/>
</dbReference>
<comment type="catalytic activity">
    <reaction evidence="40">
        <text>L-glutaminyl-[protein] + dopamine = 5-dopaminyl-L-glutamyl-[protein] + NH4(+)</text>
        <dbReference type="Rhea" id="RHEA:66556"/>
        <dbReference type="Rhea" id="RHEA-COMP:10207"/>
        <dbReference type="Rhea" id="RHEA-COMP:17053"/>
        <dbReference type="ChEBI" id="CHEBI:28938"/>
        <dbReference type="ChEBI" id="CHEBI:30011"/>
        <dbReference type="ChEBI" id="CHEBI:59905"/>
        <dbReference type="ChEBI" id="CHEBI:167175"/>
    </reaction>
    <physiologicalReaction direction="left-to-right" evidence="40">
        <dbReference type="Rhea" id="RHEA:66557"/>
    </physiologicalReaction>
</comment>
<comment type="similarity">
    <text evidence="7">Belongs to the transglutaminase superfamily. Transglutaminase family.</text>
</comment>
<dbReference type="InterPro" id="IPR023608">
    <property type="entry name" value="Transglutaminase_animal"/>
</dbReference>
<dbReference type="GO" id="GO:0005525">
    <property type="term" value="F:GTP binding"/>
    <property type="evidence" value="ECO:0007669"/>
    <property type="project" value="UniProtKB-KW"/>
</dbReference>
<evidence type="ECO:0000256" key="16">
    <source>
        <dbReference type="ARBA" id="ARBA00022741"/>
    </source>
</evidence>
<evidence type="ECO:0000256" key="10">
    <source>
        <dbReference type="ARBA" id="ARBA00022490"/>
    </source>
</evidence>
<organism evidence="44 45">
    <name type="scientific">Chanos chanos</name>
    <name type="common">Milkfish</name>
    <name type="synonym">Mugil chanos</name>
    <dbReference type="NCBI Taxonomy" id="29144"/>
    <lineage>
        <taxon>Eukaryota</taxon>
        <taxon>Metazoa</taxon>
        <taxon>Chordata</taxon>
        <taxon>Craniata</taxon>
        <taxon>Vertebrata</taxon>
        <taxon>Euteleostomi</taxon>
        <taxon>Actinopterygii</taxon>
        <taxon>Neopterygii</taxon>
        <taxon>Teleostei</taxon>
        <taxon>Ostariophysi</taxon>
        <taxon>Gonorynchiformes</taxon>
        <taxon>Chanidae</taxon>
        <taxon>Chanos</taxon>
    </lineage>
</organism>
<proteinExistence type="inferred from homology"/>
<dbReference type="SUPFAM" id="SSF49309">
    <property type="entry name" value="Transglutaminase, two C-terminal domains"/>
    <property type="match status" value="2"/>
</dbReference>
<dbReference type="AlphaFoldDB" id="A0A6J2VU95"/>
<dbReference type="GO" id="GO:0050568">
    <property type="term" value="F:protein-glutamine glutaminase activity"/>
    <property type="evidence" value="ECO:0007669"/>
    <property type="project" value="UniProtKB-EC"/>
</dbReference>
<evidence type="ECO:0000256" key="29">
    <source>
        <dbReference type="ARBA" id="ARBA00041650"/>
    </source>
</evidence>
<dbReference type="GO" id="GO:0005886">
    <property type="term" value="C:plasma membrane"/>
    <property type="evidence" value="ECO:0007669"/>
    <property type="project" value="UniProtKB-SubCell"/>
</dbReference>
<dbReference type="InterPro" id="IPR014756">
    <property type="entry name" value="Ig_E-set"/>
</dbReference>
<dbReference type="SMART" id="SM00460">
    <property type="entry name" value="TGc"/>
    <property type="match status" value="1"/>
</dbReference>
<dbReference type="PROSITE" id="PS00547">
    <property type="entry name" value="TRANSGLUTAMINASES"/>
    <property type="match status" value="1"/>
</dbReference>
<dbReference type="GO" id="GO:0005634">
    <property type="term" value="C:nucleus"/>
    <property type="evidence" value="ECO:0007669"/>
    <property type="project" value="UniProtKB-SubCell"/>
</dbReference>
<dbReference type="InterPro" id="IPR038765">
    <property type="entry name" value="Papain-like_cys_pep_sf"/>
</dbReference>
<dbReference type="EC" id="3.5.1.44" evidence="27"/>
<dbReference type="InterPro" id="IPR036238">
    <property type="entry name" value="Transglutaminase_C_sf"/>
</dbReference>
<reference evidence="45" key="1">
    <citation type="submission" date="2025-08" db="UniProtKB">
        <authorList>
            <consortium name="RefSeq"/>
        </authorList>
    </citation>
    <scope>IDENTIFICATION</scope>
</reference>
<evidence type="ECO:0000256" key="2">
    <source>
        <dbReference type="ARBA" id="ARBA00004173"/>
    </source>
</evidence>
<dbReference type="EC" id="2.3.2.13" evidence="24"/>
<dbReference type="InterPro" id="IPR036985">
    <property type="entry name" value="Transglutaminase-like_sf"/>
</dbReference>
<evidence type="ECO:0000256" key="23">
    <source>
        <dbReference type="ARBA" id="ARBA00023315"/>
    </source>
</evidence>
<dbReference type="PANTHER" id="PTHR11590:SF6">
    <property type="entry name" value="PROTEIN-GLUTAMINE GAMMA-GLUTAMYLTRANSFERASE 2"/>
    <property type="match status" value="1"/>
</dbReference>
<evidence type="ECO:0000256" key="6">
    <source>
        <dbReference type="ARBA" id="ARBA00004514"/>
    </source>
</evidence>
<dbReference type="Pfam" id="PF00927">
    <property type="entry name" value="Transglut_C"/>
    <property type="match status" value="2"/>
</dbReference>
<dbReference type="FunFam" id="3.90.260.10:FF:000001">
    <property type="entry name" value="Protein-glutamine gamma-glutamyltransferase 2"/>
    <property type="match status" value="1"/>
</dbReference>
<feature type="active site" evidence="41">
    <location>
        <position position="284"/>
    </location>
</feature>
<feature type="binding site" evidence="42">
    <location>
        <position position="461"/>
    </location>
    <ligand>
        <name>Ca(2+)</name>
        <dbReference type="ChEBI" id="CHEBI:29108"/>
    </ligand>
</feature>
<keyword evidence="20" id="KW-0342">GTP-binding</keyword>
<evidence type="ECO:0000256" key="32">
    <source>
        <dbReference type="ARBA" id="ARBA00042105"/>
    </source>
</evidence>
<comment type="catalytic activity">
    <reaction evidence="38">
        <text>L-glutaminyl-[protein] + histamine = 5-histaminyl-L-glutamyl-[protein] + NH4(+)</text>
        <dbReference type="Rhea" id="RHEA:66564"/>
        <dbReference type="Rhea" id="RHEA-COMP:10207"/>
        <dbReference type="Rhea" id="RHEA-COMP:17056"/>
        <dbReference type="ChEBI" id="CHEBI:28938"/>
        <dbReference type="ChEBI" id="CHEBI:30011"/>
        <dbReference type="ChEBI" id="CHEBI:58432"/>
        <dbReference type="ChEBI" id="CHEBI:167179"/>
    </reaction>
    <physiologicalReaction direction="left-to-right" evidence="38">
        <dbReference type="Rhea" id="RHEA:66565"/>
    </physiologicalReaction>
</comment>